<dbReference type="AlphaFoldDB" id="A0A9P0JLU7"/>
<organism evidence="1 2">
    <name type="scientific">Acanthoscelides obtectus</name>
    <name type="common">Bean weevil</name>
    <name type="synonym">Bruchus obtectus</name>
    <dbReference type="NCBI Taxonomy" id="200917"/>
    <lineage>
        <taxon>Eukaryota</taxon>
        <taxon>Metazoa</taxon>
        <taxon>Ecdysozoa</taxon>
        <taxon>Arthropoda</taxon>
        <taxon>Hexapoda</taxon>
        <taxon>Insecta</taxon>
        <taxon>Pterygota</taxon>
        <taxon>Neoptera</taxon>
        <taxon>Endopterygota</taxon>
        <taxon>Coleoptera</taxon>
        <taxon>Polyphaga</taxon>
        <taxon>Cucujiformia</taxon>
        <taxon>Chrysomeloidea</taxon>
        <taxon>Chrysomelidae</taxon>
        <taxon>Bruchinae</taxon>
        <taxon>Bruchini</taxon>
        <taxon>Acanthoscelides</taxon>
    </lineage>
</organism>
<evidence type="ECO:0000313" key="2">
    <source>
        <dbReference type="Proteomes" id="UP001152888"/>
    </source>
</evidence>
<dbReference type="Proteomes" id="UP001152888">
    <property type="component" value="Unassembled WGS sequence"/>
</dbReference>
<accession>A0A9P0JLU7</accession>
<gene>
    <name evidence="1" type="ORF">ACAOBT_LOCUS1183</name>
</gene>
<proteinExistence type="predicted"/>
<reference evidence="1" key="1">
    <citation type="submission" date="2022-03" db="EMBL/GenBank/DDBJ databases">
        <authorList>
            <person name="Sayadi A."/>
        </authorList>
    </citation>
    <scope>NUCLEOTIDE SEQUENCE</scope>
</reference>
<comment type="caution">
    <text evidence="1">The sequence shown here is derived from an EMBL/GenBank/DDBJ whole genome shotgun (WGS) entry which is preliminary data.</text>
</comment>
<protein>
    <submittedName>
        <fullName evidence="1">Uncharacterized protein</fullName>
    </submittedName>
</protein>
<keyword evidence="2" id="KW-1185">Reference proteome</keyword>
<dbReference type="EMBL" id="CAKOFQ010006661">
    <property type="protein sequence ID" value="CAH1955697.1"/>
    <property type="molecule type" value="Genomic_DNA"/>
</dbReference>
<evidence type="ECO:0000313" key="1">
    <source>
        <dbReference type="EMBL" id="CAH1955697.1"/>
    </source>
</evidence>
<name>A0A9P0JLU7_ACAOB</name>
<sequence length="53" mass="5907">MLWLSVGARRSLTVERGGTTRRISRSQNVCMLHAHVFPRQSPCGVPPFPCISL</sequence>